<accession>A4GIL9</accession>
<dbReference type="AlphaFoldDB" id="A4GIL9"/>
<sequence>MKVKVHWIIDGVAEMDVATPEEAEQKVDETLRALIANNKELFETLGARAIQGKAYLPGSEDDIETQED</sequence>
<evidence type="ECO:0000313" key="1">
    <source>
        <dbReference type="EMBL" id="ABL61029.1"/>
    </source>
</evidence>
<protein>
    <recommendedName>
        <fullName evidence="2">Translation initiation factor IF-2</fullName>
    </recommendedName>
</protein>
<evidence type="ECO:0008006" key="2">
    <source>
        <dbReference type="Google" id="ProtNLM"/>
    </source>
</evidence>
<proteinExistence type="predicted"/>
<organism evidence="1">
    <name type="scientific">uncultured marine bacterium HF10_25F10</name>
    <dbReference type="NCBI Taxonomy" id="413068"/>
    <lineage>
        <taxon>Bacteria</taxon>
        <taxon>environmental samples</taxon>
    </lineage>
</organism>
<name>A4GIL9_9BACT</name>
<gene>
    <name evidence="1" type="ORF">ALOHA_HF1025F10.41c</name>
</gene>
<reference evidence="1" key="2">
    <citation type="journal article" date="2007" name="Proc. Natl. Acad. Sci. U.S.A.">
        <title>Proteorhodopsin photosystem gene expression enables photophosphorylation in a heterologous host.</title>
        <authorList>
            <person name="Martinez A."/>
            <person name="Bradley A.S."/>
            <person name="Waldbauer J.R."/>
            <person name="Summons R.E."/>
            <person name="Delong E.F."/>
        </authorList>
    </citation>
    <scope>NUCLEOTIDE SEQUENCE</scope>
</reference>
<reference evidence="1" key="1">
    <citation type="journal article" date="2007" name="Environ. Microbiol.">
        <title>Proteorhodopsin photosystem gene clusters exhibit co-evolutionary trends and shared ancestry among diverse marine microbial phyla.</title>
        <authorList>
            <person name="McCarren J."/>
            <person name="Delong E.F."/>
        </authorList>
    </citation>
    <scope>NUCLEOTIDE SEQUENCE</scope>
</reference>
<dbReference type="EMBL" id="EF100191">
    <property type="protein sequence ID" value="ABL61029.1"/>
    <property type="molecule type" value="Genomic_DNA"/>
</dbReference>